<feature type="transmembrane region" description="Helical" evidence="1">
    <location>
        <begin position="51"/>
        <end position="75"/>
    </location>
</feature>
<reference evidence="2" key="1">
    <citation type="journal article" date="2014" name="Int. J. Syst. Evol. Microbiol.">
        <title>Complete genome sequence of Corynebacterium casei LMG S-19264T (=DSM 44701T), isolated from a smear-ripened cheese.</title>
        <authorList>
            <consortium name="US DOE Joint Genome Institute (JGI-PGF)"/>
            <person name="Walter F."/>
            <person name="Albersmeier A."/>
            <person name="Kalinowski J."/>
            <person name="Ruckert C."/>
        </authorList>
    </citation>
    <scope>NUCLEOTIDE SEQUENCE</scope>
    <source>
        <strain evidence="2">CGMCC 1.15371</strain>
    </source>
</reference>
<gene>
    <name evidence="2" type="ORF">GCM10011391_34050</name>
</gene>
<keyword evidence="1" id="KW-0472">Membrane</keyword>
<protein>
    <submittedName>
        <fullName evidence="2">Uncharacterized protein</fullName>
    </submittedName>
</protein>
<reference evidence="2" key="2">
    <citation type="submission" date="2020-09" db="EMBL/GenBank/DDBJ databases">
        <authorList>
            <person name="Sun Q."/>
            <person name="Zhou Y."/>
        </authorList>
    </citation>
    <scope>NUCLEOTIDE SEQUENCE</scope>
    <source>
        <strain evidence="2">CGMCC 1.15371</strain>
    </source>
</reference>
<keyword evidence="1" id="KW-1133">Transmembrane helix</keyword>
<keyword evidence="1" id="KW-0812">Transmembrane</keyword>
<accession>A0A8J2YMA7</accession>
<feature type="transmembrane region" description="Helical" evidence="1">
    <location>
        <begin position="81"/>
        <end position="101"/>
    </location>
</feature>
<dbReference type="Proteomes" id="UP000628775">
    <property type="component" value="Unassembled WGS sequence"/>
</dbReference>
<name>A0A8J2YMA7_9BACL</name>
<evidence type="ECO:0000313" key="2">
    <source>
        <dbReference type="EMBL" id="GGE52374.1"/>
    </source>
</evidence>
<proteinExistence type="predicted"/>
<sequence length="150" mass="16971">MQIVATFEHSIQLEMAISKMEQMGINDIFAIPMDNRPEQPRLFDTIHRSDGISLFSTGMILAVFFSVIGASRGFALNWGPIYWGLIGAGFGFIVGFCIDLFRQTRKKKRHREIRGKKTEVVLIIECKDSDGQEVEKILWEQLAVGVGKVH</sequence>
<keyword evidence="3" id="KW-1185">Reference proteome</keyword>
<evidence type="ECO:0000313" key="3">
    <source>
        <dbReference type="Proteomes" id="UP000628775"/>
    </source>
</evidence>
<dbReference type="EMBL" id="BMIR01000021">
    <property type="protein sequence ID" value="GGE52374.1"/>
    <property type="molecule type" value="Genomic_DNA"/>
</dbReference>
<comment type="caution">
    <text evidence="2">The sequence shown here is derived from an EMBL/GenBank/DDBJ whole genome shotgun (WGS) entry which is preliminary data.</text>
</comment>
<dbReference type="AlphaFoldDB" id="A0A8J2YMA7"/>
<organism evidence="2 3">
    <name type="scientific">Pullulanibacillus camelliae</name>
    <dbReference type="NCBI Taxonomy" id="1707096"/>
    <lineage>
        <taxon>Bacteria</taxon>
        <taxon>Bacillati</taxon>
        <taxon>Bacillota</taxon>
        <taxon>Bacilli</taxon>
        <taxon>Bacillales</taxon>
        <taxon>Sporolactobacillaceae</taxon>
        <taxon>Pullulanibacillus</taxon>
    </lineage>
</organism>
<dbReference type="RefSeq" id="WP_188697237.1">
    <property type="nucleotide sequence ID" value="NZ_BMIR01000021.1"/>
</dbReference>
<evidence type="ECO:0000256" key="1">
    <source>
        <dbReference type="SAM" id="Phobius"/>
    </source>
</evidence>